<organism evidence="3">
    <name type="scientific">Schlesneria paludicola</name>
    <dbReference type="NCBI Taxonomy" id="360056"/>
    <lineage>
        <taxon>Bacteria</taxon>
        <taxon>Pseudomonadati</taxon>
        <taxon>Planctomycetota</taxon>
        <taxon>Planctomycetia</taxon>
        <taxon>Planctomycetales</taxon>
        <taxon>Planctomycetaceae</taxon>
        <taxon>Schlesneria</taxon>
    </lineage>
</organism>
<evidence type="ECO:0000256" key="1">
    <source>
        <dbReference type="SAM" id="MobiDB-lite"/>
    </source>
</evidence>
<dbReference type="InterPro" id="IPR036465">
    <property type="entry name" value="vWFA_dom_sf"/>
</dbReference>
<gene>
    <name evidence="3" type="ORF">ENQ76_01865</name>
</gene>
<reference evidence="3" key="1">
    <citation type="journal article" date="2020" name="mSystems">
        <title>Genome- and Community-Level Interaction Insights into Carbon Utilization and Element Cycling Functions of Hydrothermarchaeota in Hydrothermal Sediment.</title>
        <authorList>
            <person name="Zhou Z."/>
            <person name="Liu Y."/>
            <person name="Xu W."/>
            <person name="Pan J."/>
            <person name="Luo Z.H."/>
            <person name="Li M."/>
        </authorList>
    </citation>
    <scope>NUCLEOTIDE SEQUENCE [LARGE SCALE GENOMIC DNA]</scope>
    <source>
        <strain evidence="3">SpSt-339</strain>
    </source>
</reference>
<proteinExistence type="predicted"/>
<dbReference type="InterPro" id="IPR002035">
    <property type="entry name" value="VWF_A"/>
</dbReference>
<feature type="region of interest" description="Disordered" evidence="1">
    <location>
        <begin position="1"/>
        <end position="25"/>
    </location>
</feature>
<protein>
    <submittedName>
        <fullName evidence="3">VWA domain-containing protein</fullName>
    </submittedName>
</protein>
<dbReference type="AlphaFoldDB" id="A0A7C2JXM4"/>
<dbReference type="SUPFAM" id="SSF53300">
    <property type="entry name" value="vWA-like"/>
    <property type="match status" value="1"/>
</dbReference>
<evidence type="ECO:0000313" key="3">
    <source>
        <dbReference type="EMBL" id="HEN14202.1"/>
    </source>
</evidence>
<feature type="region of interest" description="Disordered" evidence="1">
    <location>
        <begin position="629"/>
        <end position="673"/>
    </location>
</feature>
<dbReference type="CDD" id="cd00198">
    <property type="entry name" value="vWFA"/>
    <property type="match status" value="1"/>
</dbReference>
<accession>A0A7C2JXM4</accession>
<dbReference type="Gene3D" id="3.40.50.410">
    <property type="entry name" value="von Willebrand factor, type A domain"/>
    <property type="match status" value="1"/>
</dbReference>
<dbReference type="EMBL" id="DSOK01000059">
    <property type="protein sequence ID" value="HEN14202.1"/>
    <property type="molecule type" value="Genomic_DNA"/>
</dbReference>
<evidence type="ECO:0000259" key="2">
    <source>
        <dbReference type="PROSITE" id="PS50234"/>
    </source>
</evidence>
<sequence length="673" mass="74409">MSTALSDEPVAVESASGIPDGIVENPEPVRDRRVAWPLAGVLLSLLFHGWLLGMLSGLLIEERNPWETTPLETRFDNDSQPTEEPLEIVTYELANPDDRELPQQTTVNAASLGQESSELPKSERAPQPLTDLDLTRAARPMYDIPEGERISERLVVPGTTGEALIQLDAALDRVTWEIARHLQERKVLVVWLLDASQSLNNQRTAIQKRLKRIYGELDALEQAEQFARRDRPLLTGVVAFGQGAVFLTKDPTDDFAEISDAFAALQNDPSGVENVFSSISLVMDRWSKYRVEQGRRILLITVTDEAGDDHGPPLDLAINRCRRYGAQAYVIGPASPFGKRRGYVPYVAPEDGNTYQLPVDLGPESIVVENVDLPFWYDGPQYENLSSGYGQYALSRLVRETGGVYFLTNMTTMAGLATVGRFDSHLMKAFEPDYRFASPQECLADLSRHPLRAAVFAAAQHSQTTKLRASGTPQMSFVLRPNNFRSTLSEAQKSAAITQLAVDTILSKMPPQAEKAYDAEPSLRWRLAFSLNYGRLLAQKVRSLEYNSALAELKGSLTETDVAQSVNRLTLRPDRDVHFAGGMQKVARTAERHLQRVMAEAPGTPWAVLAARELKDGFGIRVVKGYVAPPPPAAKKPAQPATPQPRPRIIPEPKTPPAPQRPVPKTPPPLPKL</sequence>
<name>A0A7C2JXM4_9PLAN</name>
<dbReference type="PROSITE" id="PS50234">
    <property type="entry name" value="VWFA"/>
    <property type="match status" value="1"/>
</dbReference>
<comment type="caution">
    <text evidence="3">The sequence shown here is derived from an EMBL/GenBank/DDBJ whole genome shotgun (WGS) entry which is preliminary data.</text>
</comment>
<feature type="domain" description="VWFA" evidence="2">
    <location>
        <begin position="188"/>
        <end position="385"/>
    </location>
</feature>